<dbReference type="EMBL" id="MU250533">
    <property type="protein sequence ID" value="KAG7446901.1"/>
    <property type="molecule type" value="Genomic_DNA"/>
</dbReference>
<evidence type="ECO:0000313" key="2">
    <source>
        <dbReference type="Proteomes" id="UP000812287"/>
    </source>
</evidence>
<dbReference type="RefSeq" id="XP_043040401.1">
    <property type="nucleotide sequence ID" value="XM_043177129.1"/>
</dbReference>
<dbReference type="GeneID" id="66099416"/>
<gene>
    <name evidence="1" type="ORF">BT62DRAFT_1005298</name>
</gene>
<sequence length="197" mass="21854">MKRNHQGLAVVRQLTPGHLVDKVRIRSTTFHKMHLFNPDKSTVEVFSSFFRAYCAMPQIAQGTPVSMDISSHPLAPIRTLLASTMSSDCAALNRESLNTRSALRPGTITLPEPPDVKHLSRISEQAVLSADKQKPRARSKFFVPRSPPEILLPVVGLICRALHARAGIADKRFQQKFLTSLAGNPLFLNGHLQSSWL</sequence>
<dbReference type="Proteomes" id="UP000812287">
    <property type="component" value="Unassembled WGS sequence"/>
</dbReference>
<accession>A0A9P8ATE3</accession>
<keyword evidence="2" id="KW-1185">Reference proteome</keyword>
<dbReference type="AlphaFoldDB" id="A0A9P8ATE3"/>
<protein>
    <submittedName>
        <fullName evidence="1">Uncharacterized protein</fullName>
    </submittedName>
</protein>
<name>A0A9P8ATE3_9AGAR</name>
<organism evidence="1 2">
    <name type="scientific">Guyanagaster necrorhizus</name>
    <dbReference type="NCBI Taxonomy" id="856835"/>
    <lineage>
        <taxon>Eukaryota</taxon>
        <taxon>Fungi</taxon>
        <taxon>Dikarya</taxon>
        <taxon>Basidiomycota</taxon>
        <taxon>Agaricomycotina</taxon>
        <taxon>Agaricomycetes</taxon>
        <taxon>Agaricomycetidae</taxon>
        <taxon>Agaricales</taxon>
        <taxon>Marasmiineae</taxon>
        <taxon>Physalacriaceae</taxon>
        <taxon>Guyanagaster</taxon>
    </lineage>
</organism>
<comment type="caution">
    <text evidence="1">The sequence shown here is derived from an EMBL/GenBank/DDBJ whole genome shotgun (WGS) entry which is preliminary data.</text>
</comment>
<reference evidence="1" key="1">
    <citation type="submission" date="2020-11" db="EMBL/GenBank/DDBJ databases">
        <title>Adaptations for nitrogen fixation in a non-lichenized fungal sporocarp promotes dispersal by wood-feeding termites.</title>
        <authorList>
            <consortium name="DOE Joint Genome Institute"/>
            <person name="Koch R.A."/>
            <person name="Yoon G."/>
            <person name="Arayal U."/>
            <person name="Lail K."/>
            <person name="Amirebrahimi M."/>
            <person name="Labutti K."/>
            <person name="Lipzen A."/>
            <person name="Riley R."/>
            <person name="Barry K."/>
            <person name="Henrissat B."/>
            <person name="Grigoriev I.V."/>
            <person name="Herr J.R."/>
            <person name="Aime M.C."/>
        </authorList>
    </citation>
    <scope>NUCLEOTIDE SEQUENCE</scope>
    <source>
        <strain evidence="1">MCA 3950</strain>
    </source>
</reference>
<evidence type="ECO:0000313" key="1">
    <source>
        <dbReference type="EMBL" id="KAG7446901.1"/>
    </source>
</evidence>
<proteinExistence type="predicted"/>